<evidence type="ECO:0000256" key="5">
    <source>
        <dbReference type="ARBA" id="ARBA00023136"/>
    </source>
</evidence>
<dbReference type="SUPFAM" id="SSF48726">
    <property type="entry name" value="Immunoglobulin"/>
    <property type="match status" value="1"/>
</dbReference>
<evidence type="ECO:0000313" key="11">
    <source>
        <dbReference type="Proteomes" id="UP001152795"/>
    </source>
</evidence>
<dbReference type="PANTHER" id="PTHR24416:SF621">
    <property type="entry name" value="TYROSINE KINASE RECEPTOR CAD96CA"/>
    <property type="match status" value="1"/>
</dbReference>
<keyword evidence="7 10" id="KW-0675">Receptor</keyword>
<comment type="caution">
    <text evidence="10">The sequence shown here is derived from an EMBL/GenBank/DDBJ whole genome shotgun (WGS) entry which is preliminary data.</text>
</comment>
<dbReference type="InterPro" id="IPR020635">
    <property type="entry name" value="Tyr_kinase_cat_dom"/>
</dbReference>
<evidence type="ECO:0000313" key="10">
    <source>
        <dbReference type="EMBL" id="CAB4014289.1"/>
    </source>
</evidence>
<accession>A0A6S7IBA8</accession>
<feature type="non-terminal residue" evidence="10">
    <location>
        <position position="1"/>
    </location>
</feature>
<dbReference type="SMART" id="SM00219">
    <property type="entry name" value="TyrKc"/>
    <property type="match status" value="1"/>
</dbReference>
<gene>
    <name evidence="10" type="ORF">PACLA_8A010445</name>
</gene>
<dbReference type="EC" id="2.7.10.1" evidence="2"/>
<dbReference type="EMBL" id="CACRXK020008237">
    <property type="protein sequence ID" value="CAB4014289.1"/>
    <property type="molecule type" value="Genomic_DNA"/>
</dbReference>
<dbReference type="GO" id="GO:0005886">
    <property type="term" value="C:plasma membrane"/>
    <property type="evidence" value="ECO:0007669"/>
    <property type="project" value="TreeGrafter"/>
</dbReference>
<name>A0A6S7IBA8_PARCT</name>
<dbReference type="OrthoDB" id="10261027at2759"/>
<dbReference type="InterPro" id="IPR008266">
    <property type="entry name" value="Tyr_kinase_AS"/>
</dbReference>
<reference evidence="10" key="1">
    <citation type="submission" date="2020-04" db="EMBL/GenBank/DDBJ databases">
        <authorList>
            <person name="Alioto T."/>
            <person name="Alioto T."/>
            <person name="Gomez Garrido J."/>
        </authorList>
    </citation>
    <scope>NUCLEOTIDE SEQUENCE</scope>
    <source>
        <strain evidence="10">A484AB</strain>
    </source>
</reference>
<evidence type="ECO:0000256" key="7">
    <source>
        <dbReference type="ARBA" id="ARBA00023170"/>
    </source>
</evidence>
<evidence type="ECO:0000256" key="4">
    <source>
        <dbReference type="ARBA" id="ARBA00022989"/>
    </source>
</evidence>
<feature type="non-terminal residue" evidence="10">
    <location>
        <position position="815"/>
    </location>
</feature>
<comment type="catalytic activity">
    <reaction evidence="9">
        <text>L-tyrosyl-[protein] + ATP = O-phospho-L-tyrosyl-[protein] + ADP + H(+)</text>
        <dbReference type="Rhea" id="RHEA:10596"/>
        <dbReference type="Rhea" id="RHEA-COMP:10136"/>
        <dbReference type="Rhea" id="RHEA-COMP:20101"/>
        <dbReference type="ChEBI" id="CHEBI:15378"/>
        <dbReference type="ChEBI" id="CHEBI:30616"/>
        <dbReference type="ChEBI" id="CHEBI:46858"/>
        <dbReference type="ChEBI" id="CHEBI:61978"/>
        <dbReference type="ChEBI" id="CHEBI:456216"/>
        <dbReference type="EC" id="2.7.10.1"/>
    </reaction>
</comment>
<protein>
    <recommendedName>
        <fullName evidence="2">receptor protein-tyrosine kinase</fullName>
        <ecNumber evidence="2">2.7.10.1</ecNumber>
    </recommendedName>
</protein>
<dbReference type="SUPFAM" id="SSF56112">
    <property type="entry name" value="Protein kinase-like (PK-like)"/>
    <property type="match status" value="1"/>
</dbReference>
<evidence type="ECO:0000256" key="2">
    <source>
        <dbReference type="ARBA" id="ARBA00011902"/>
    </source>
</evidence>
<dbReference type="Gene3D" id="2.60.40.10">
    <property type="entry name" value="Immunoglobulins"/>
    <property type="match status" value="1"/>
</dbReference>
<dbReference type="Gene3D" id="1.10.510.10">
    <property type="entry name" value="Transferase(Phosphotransferase) domain 1"/>
    <property type="match status" value="1"/>
</dbReference>
<keyword evidence="10" id="KW-0808">Transferase</keyword>
<keyword evidence="11" id="KW-1185">Reference proteome</keyword>
<dbReference type="InterPro" id="IPR013783">
    <property type="entry name" value="Ig-like_fold"/>
</dbReference>
<dbReference type="GO" id="GO:0004714">
    <property type="term" value="F:transmembrane receptor protein tyrosine kinase activity"/>
    <property type="evidence" value="ECO:0007669"/>
    <property type="project" value="UniProtKB-EC"/>
</dbReference>
<evidence type="ECO:0000256" key="8">
    <source>
        <dbReference type="ARBA" id="ARBA00023180"/>
    </source>
</evidence>
<evidence type="ECO:0000256" key="9">
    <source>
        <dbReference type="ARBA" id="ARBA00051243"/>
    </source>
</evidence>
<dbReference type="InterPro" id="IPR011009">
    <property type="entry name" value="Kinase-like_dom_sf"/>
</dbReference>
<dbReference type="GO" id="GO:0007169">
    <property type="term" value="P:cell surface receptor protein tyrosine kinase signaling pathway"/>
    <property type="evidence" value="ECO:0007669"/>
    <property type="project" value="TreeGrafter"/>
</dbReference>
<dbReference type="Proteomes" id="UP001152795">
    <property type="component" value="Unassembled WGS sequence"/>
</dbReference>
<keyword evidence="8" id="KW-0325">Glycoprotein</keyword>
<keyword evidence="6" id="KW-1015">Disulfide bond</keyword>
<dbReference type="Pfam" id="PF07714">
    <property type="entry name" value="PK_Tyr_Ser-Thr"/>
    <property type="match status" value="1"/>
</dbReference>
<keyword evidence="3" id="KW-0812">Transmembrane</keyword>
<dbReference type="PRINTS" id="PR00109">
    <property type="entry name" value="TYRKINASE"/>
</dbReference>
<dbReference type="GO" id="GO:0005524">
    <property type="term" value="F:ATP binding"/>
    <property type="evidence" value="ECO:0007669"/>
    <property type="project" value="UniProtKB-UniRule"/>
</dbReference>
<keyword evidence="5" id="KW-0472">Membrane</keyword>
<dbReference type="GO" id="GO:0043235">
    <property type="term" value="C:receptor complex"/>
    <property type="evidence" value="ECO:0007669"/>
    <property type="project" value="TreeGrafter"/>
</dbReference>
<dbReference type="PROSITE" id="PS00109">
    <property type="entry name" value="PROTEIN_KINASE_TYR"/>
    <property type="match status" value="1"/>
</dbReference>
<organism evidence="10 11">
    <name type="scientific">Paramuricea clavata</name>
    <name type="common">Red gorgonian</name>
    <name type="synonym">Violescent sea-whip</name>
    <dbReference type="NCBI Taxonomy" id="317549"/>
    <lineage>
        <taxon>Eukaryota</taxon>
        <taxon>Metazoa</taxon>
        <taxon>Cnidaria</taxon>
        <taxon>Anthozoa</taxon>
        <taxon>Octocorallia</taxon>
        <taxon>Malacalcyonacea</taxon>
        <taxon>Plexauridae</taxon>
        <taxon>Paramuricea</taxon>
    </lineage>
</organism>
<dbReference type="InterPro" id="IPR000719">
    <property type="entry name" value="Prot_kinase_dom"/>
</dbReference>
<keyword evidence="10" id="KW-0418">Kinase</keyword>
<dbReference type="PANTHER" id="PTHR24416">
    <property type="entry name" value="TYROSINE-PROTEIN KINASE RECEPTOR"/>
    <property type="match status" value="1"/>
</dbReference>
<dbReference type="AlphaFoldDB" id="A0A6S7IBA8"/>
<sequence>LSFAINTDRALAFTIVDTSSVLLRFNHPSSSLNFRPLTVSSEMDLLSTFSISQVFISIFNSCKWDTNDFYRRPRTGTRCHGFLRVSGRGCDGTKKNPEIVKAPLEDYHAGVGSTVILQWTYCKTRESSITGIIISRKTTYYQATHQRYNITWIKKNGSITFIIMNISMSDAGHYTLVIRRVGYVDLEKRVNVVVRRAESPGHPKLLTRDLISITKTPISPSTKSLSDHGSSKEIPSTHYPSHTAKLNSMETIVTSVLATKRQKYGLSKTNSDLTASKKHTVKMITIYKLRRRRNKRSHIIHGSPTVGKNSQKTLESDCNCKIVQCSCCLNFSPKIYEHGISADHAHVKIAYTYIRKKCGNITSINTNIQLQERNLTIHHQRSEMTNGELDDSFSASSMSGFSYRDSLESHDASDEEPPSTITFGIAQSEAPGVSRDFISIITRDIKQDANCPLLPKRKNYELKRELIRDMEIVGQGAFGLVAKAVLSYKNGLCIVAVKMLKEFASNEDRRDLIAECTLMRRLDSHKNVVQLLGHVLQTEPIWVVTEYVAHGDLLGFLRKCRGIQDSVYHGVATYCGSSLTQHQLLNMAKDIACGMAHLAQNKIIHRDLAARNVLVDENTNCKITDFGMARDLWTIRFYLSIQYYHGRIPFKWTAIEAILYDKYTTMSDVWSYGIVLYEIVTIGDIIFVPCPNTRAIEGLFRDWNVPDVDVVYEDIASEMNNGLAFLTELYSVMLMCWAANPEDRPSFLGLSGIFGTILGNQSEYINMEEYKHHLYDTVERAHDAQLVQFEAKPNSASILIGQERKMEKWSPAKLL</sequence>
<dbReference type="CDD" id="cd00192">
    <property type="entry name" value="PTKc"/>
    <property type="match status" value="1"/>
</dbReference>
<comment type="subcellular location">
    <subcellularLocation>
        <location evidence="1">Membrane</location>
        <topology evidence="1">Single-pass membrane protein</topology>
    </subcellularLocation>
</comment>
<dbReference type="InterPro" id="IPR017441">
    <property type="entry name" value="Protein_kinase_ATP_BS"/>
</dbReference>
<evidence type="ECO:0000256" key="1">
    <source>
        <dbReference type="ARBA" id="ARBA00004167"/>
    </source>
</evidence>
<dbReference type="InterPro" id="IPR050122">
    <property type="entry name" value="RTK"/>
</dbReference>
<dbReference type="Gene3D" id="3.30.200.20">
    <property type="entry name" value="Phosphorylase Kinase, domain 1"/>
    <property type="match status" value="1"/>
</dbReference>
<dbReference type="PROSITE" id="PS00107">
    <property type="entry name" value="PROTEIN_KINASE_ATP"/>
    <property type="match status" value="1"/>
</dbReference>
<dbReference type="InterPro" id="IPR036179">
    <property type="entry name" value="Ig-like_dom_sf"/>
</dbReference>
<dbReference type="PROSITE" id="PS50011">
    <property type="entry name" value="PROTEIN_KINASE_DOM"/>
    <property type="match status" value="1"/>
</dbReference>
<keyword evidence="4" id="KW-1133">Transmembrane helix</keyword>
<evidence type="ECO:0000256" key="6">
    <source>
        <dbReference type="ARBA" id="ARBA00023157"/>
    </source>
</evidence>
<proteinExistence type="predicted"/>
<dbReference type="InterPro" id="IPR001245">
    <property type="entry name" value="Ser-Thr/Tyr_kinase_cat_dom"/>
</dbReference>
<evidence type="ECO:0000256" key="3">
    <source>
        <dbReference type="ARBA" id="ARBA00022692"/>
    </source>
</evidence>